<accession>A0ABU3L1T7</accession>
<feature type="region of interest" description="Disordered" evidence="1">
    <location>
        <begin position="1"/>
        <end position="43"/>
    </location>
</feature>
<keyword evidence="3" id="KW-1185">Reference proteome</keyword>
<name>A0ABU3L1T7_9FLAO</name>
<dbReference type="Proteomes" id="UP001250656">
    <property type="component" value="Unassembled WGS sequence"/>
</dbReference>
<comment type="caution">
    <text evidence="2">The sequence shown here is derived from an EMBL/GenBank/DDBJ whole genome shotgun (WGS) entry which is preliminary data.</text>
</comment>
<protein>
    <submittedName>
        <fullName evidence="2">Uncharacterized protein</fullName>
    </submittedName>
</protein>
<sequence>MDTEAVDPAGIRGRKMPLPGEVSTATGWPGGEISRRRISRPPDRSVKDRTIMVFNKQGSGFTLRIAFQ</sequence>
<evidence type="ECO:0000313" key="2">
    <source>
        <dbReference type="EMBL" id="MDT7827696.1"/>
    </source>
</evidence>
<gene>
    <name evidence="2" type="ORF">RQM65_03325</name>
</gene>
<dbReference type="EMBL" id="JAVTTP010000001">
    <property type="protein sequence ID" value="MDT7827696.1"/>
    <property type="molecule type" value="Genomic_DNA"/>
</dbReference>
<reference evidence="2 3" key="1">
    <citation type="submission" date="2023-09" db="EMBL/GenBank/DDBJ databases">
        <title>Novel taxa isolated from Blanes Bay.</title>
        <authorList>
            <person name="Rey-Velasco X."/>
            <person name="Lucena T."/>
        </authorList>
    </citation>
    <scope>NUCLEOTIDE SEQUENCE [LARGE SCALE GENOMIC DNA]</scope>
    <source>
        <strain evidence="2 3">S334</strain>
    </source>
</reference>
<organism evidence="2 3">
    <name type="scientific">Pricia mediterranea</name>
    <dbReference type="NCBI Taxonomy" id="3076079"/>
    <lineage>
        <taxon>Bacteria</taxon>
        <taxon>Pseudomonadati</taxon>
        <taxon>Bacteroidota</taxon>
        <taxon>Flavobacteriia</taxon>
        <taxon>Flavobacteriales</taxon>
        <taxon>Flavobacteriaceae</taxon>
        <taxon>Pricia</taxon>
    </lineage>
</organism>
<evidence type="ECO:0000313" key="3">
    <source>
        <dbReference type="Proteomes" id="UP001250656"/>
    </source>
</evidence>
<proteinExistence type="predicted"/>
<evidence type="ECO:0000256" key="1">
    <source>
        <dbReference type="SAM" id="MobiDB-lite"/>
    </source>
</evidence>
<dbReference type="RefSeq" id="WP_314012718.1">
    <property type="nucleotide sequence ID" value="NZ_JAVTTP010000001.1"/>
</dbReference>